<dbReference type="Proteomes" id="UP000663801">
    <property type="component" value="Unassembled WGS sequence"/>
</dbReference>
<organism evidence="6 7">
    <name type="scientific">Nakamurella flavida</name>
    <dbReference type="NCBI Taxonomy" id="363630"/>
    <lineage>
        <taxon>Bacteria</taxon>
        <taxon>Bacillati</taxon>
        <taxon>Actinomycetota</taxon>
        <taxon>Actinomycetes</taxon>
        <taxon>Nakamurellales</taxon>
        <taxon>Nakamurellaceae</taxon>
        <taxon>Nakamurella</taxon>
    </lineage>
</organism>
<evidence type="ECO:0000256" key="1">
    <source>
        <dbReference type="ARBA" id="ARBA00023015"/>
    </source>
</evidence>
<feature type="region of interest" description="Disordered" evidence="4">
    <location>
        <begin position="294"/>
        <end position="342"/>
    </location>
</feature>
<dbReference type="SUPFAM" id="SSF54909">
    <property type="entry name" value="Dimeric alpha+beta barrel"/>
    <property type="match status" value="2"/>
</dbReference>
<feature type="domain" description="HTH asnC-type" evidence="5">
    <location>
        <begin position="1"/>
        <end position="61"/>
    </location>
</feature>
<evidence type="ECO:0000313" key="6">
    <source>
        <dbReference type="EMBL" id="MBM9476291.1"/>
    </source>
</evidence>
<dbReference type="GO" id="GO:0043565">
    <property type="term" value="F:sequence-specific DNA binding"/>
    <property type="evidence" value="ECO:0007669"/>
    <property type="project" value="InterPro"/>
</dbReference>
<dbReference type="SMART" id="SM00344">
    <property type="entry name" value="HTH_ASNC"/>
    <property type="match status" value="2"/>
</dbReference>
<dbReference type="GO" id="GO:0043200">
    <property type="term" value="P:response to amino acid"/>
    <property type="evidence" value="ECO:0007669"/>
    <property type="project" value="TreeGrafter"/>
</dbReference>
<dbReference type="GO" id="GO:0005829">
    <property type="term" value="C:cytosol"/>
    <property type="evidence" value="ECO:0007669"/>
    <property type="project" value="TreeGrafter"/>
</dbReference>
<keyword evidence="7" id="KW-1185">Reference proteome</keyword>
<dbReference type="SUPFAM" id="SSF46785">
    <property type="entry name" value="Winged helix' DNA-binding domain"/>
    <property type="match status" value="2"/>
</dbReference>
<dbReference type="RefSeq" id="WP_205256368.1">
    <property type="nucleotide sequence ID" value="NZ_BAAAPV010000001.1"/>
</dbReference>
<dbReference type="InterPro" id="IPR000485">
    <property type="entry name" value="AsnC-type_HTH_dom"/>
</dbReference>
<dbReference type="EMBL" id="JAERWL010000006">
    <property type="protein sequence ID" value="MBM9476291.1"/>
    <property type="molecule type" value="Genomic_DNA"/>
</dbReference>
<dbReference type="PANTHER" id="PTHR30154">
    <property type="entry name" value="LEUCINE-RESPONSIVE REGULATORY PROTEIN"/>
    <property type="match status" value="1"/>
</dbReference>
<reference evidence="6" key="1">
    <citation type="submission" date="2021-01" db="EMBL/GenBank/DDBJ databases">
        <title>KCTC 19127 draft genome.</title>
        <authorList>
            <person name="An D."/>
        </authorList>
    </citation>
    <scope>NUCLEOTIDE SEQUENCE</scope>
    <source>
        <strain evidence="6">KCTC 19127</strain>
    </source>
</reference>
<dbReference type="PANTHER" id="PTHR30154:SF34">
    <property type="entry name" value="TRANSCRIPTIONAL REGULATOR AZLB"/>
    <property type="match status" value="1"/>
</dbReference>
<dbReference type="Pfam" id="PF01037">
    <property type="entry name" value="AsnC_trans_reg"/>
    <property type="match status" value="2"/>
</dbReference>
<feature type="compositionally biased region" description="Basic and acidic residues" evidence="4">
    <location>
        <begin position="317"/>
        <end position="342"/>
    </location>
</feature>
<evidence type="ECO:0000256" key="2">
    <source>
        <dbReference type="ARBA" id="ARBA00023125"/>
    </source>
</evidence>
<name>A0A938YKM7_9ACTN</name>
<keyword evidence="2" id="KW-0238">DNA-binding</keyword>
<evidence type="ECO:0000256" key="4">
    <source>
        <dbReference type="SAM" id="MobiDB-lite"/>
    </source>
</evidence>
<keyword evidence="1" id="KW-0805">Transcription regulation</keyword>
<accession>A0A938YKM7</accession>
<evidence type="ECO:0000259" key="5">
    <source>
        <dbReference type="PROSITE" id="PS50956"/>
    </source>
</evidence>
<dbReference type="InterPro" id="IPR036388">
    <property type="entry name" value="WH-like_DNA-bd_sf"/>
</dbReference>
<dbReference type="Gene3D" id="1.10.10.10">
    <property type="entry name" value="Winged helix-like DNA-binding domain superfamily/Winged helix DNA-binding domain"/>
    <property type="match status" value="2"/>
</dbReference>
<dbReference type="PROSITE" id="PS50956">
    <property type="entry name" value="HTH_ASNC_2"/>
    <property type="match status" value="2"/>
</dbReference>
<dbReference type="Gene3D" id="3.30.70.920">
    <property type="match status" value="2"/>
</dbReference>
<dbReference type="InterPro" id="IPR011008">
    <property type="entry name" value="Dimeric_a/b-barrel"/>
</dbReference>
<dbReference type="InterPro" id="IPR036390">
    <property type="entry name" value="WH_DNA-bd_sf"/>
</dbReference>
<comment type="caution">
    <text evidence="6">The sequence shown here is derived from an EMBL/GenBank/DDBJ whole genome shotgun (WGS) entry which is preliminary data.</text>
</comment>
<keyword evidence="3" id="KW-0804">Transcription</keyword>
<dbReference type="AlphaFoldDB" id="A0A938YKM7"/>
<gene>
    <name evidence="6" type="ORF">JL107_07550</name>
</gene>
<evidence type="ECO:0000256" key="3">
    <source>
        <dbReference type="ARBA" id="ARBA00023163"/>
    </source>
</evidence>
<evidence type="ECO:0000313" key="7">
    <source>
        <dbReference type="Proteomes" id="UP000663801"/>
    </source>
</evidence>
<feature type="domain" description="HTH asnC-type" evidence="5">
    <location>
        <begin position="150"/>
        <end position="209"/>
    </location>
</feature>
<sequence>MDHLDAALISALRTDGRARQQELAAAVGMSRSAVALRLSAMLAAGTIRVVGVVHPSVLGLHSVAHISVTVDGPVRAVAERLAAESDTPFVSLVAGAVDLIAEVRVPDPVALARALTRIRAVPGVRRVSTLTVTSLVLDVMRPTAGSAQDIDRVDRALLELLQTDGRMSLVEMSRQTGLAVGTVRTRVRRLIDERIVRVGVLVSAGVGEQEYAVGVGVTLSGPADGDRDLVEALSGRESTRFLATTTGRFDLVATVHAPTMARAVELVDEVRQLPGVSSLESWVHLSVIKERYQTGSPGPDGALGPAVVAGSGVDGAPEDRGPEDRGPEDRGPEDGAQEGRTR</sequence>
<dbReference type="PRINTS" id="PR00033">
    <property type="entry name" value="HTHASNC"/>
</dbReference>
<dbReference type="InterPro" id="IPR019888">
    <property type="entry name" value="Tscrpt_reg_AsnC-like"/>
</dbReference>
<dbReference type="Pfam" id="PF13404">
    <property type="entry name" value="HTH_AsnC-type"/>
    <property type="match status" value="2"/>
</dbReference>
<protein>
    <submittedName>
        <fullName evidence="6">Lrp/AsnC family transcriptional regulator</fullName>
    </submittedName>
</protein>
<dbReference type="InterPro" id="IPR019887">
    <property type="entry name" value="Tscrpt_reg_AsnC/Lrp_C"/>
</dbReference>
<proteinExistence type="predicted"/>